<reference evidence="2" key="1">
    <citation type="journal article" date="2019" name="Int. J. Syst. Evol. Microbiol.">
        <title>The Global Catalogue of Microorganisms (GCM) 10K type strain sequencing project: providing services to taxonomists for standard genome sequencing and annotation.</title>
        <authorList>
            <consortium name="The Broad Institute Genomics Platform"/>
            <consortium name="The Broad Institute Genome Sequencing Center for Infectious Disease"/>
            <person name="Wu L."/>
            <person name="Ma J."/>
        </authorList>
    </citation>
    <scope>NUCLEOTIDE SEQUENCE [LARGE SCALE GENOMIC DNA]</scope>
    <source>
        <strain evidence="2">CCUG 66188</strain>
    </source>
</reference>
<proteinExistence type="predicted"/>
<dbReference type="EMBL" id="JBHSWG010000001">
    <property type="protein sequence ID" value="MFC6758914.1"/>
    <property type="molecule type" value="Genomic_DNA"/>
</dbReference>
<evidence type="ECO:0000313" key="1">
    <source>
        <dbReference type="EMBL" id="MFC6758914.1"/>
    </source>
</evidence>
<gene>
    <name evidence="1" type="ORF">ACFQFQ_04360</name>
</gene>
<name>A0ABW2AZP7_9RHOB</name>
<sequence>MIFDPFSHVFARENAQYSRVKKTGKMLFLQSFRPFGSLPFQAPVSIYYSISAPYREIRADVQSEVTA</sequence>
<keyword evidence="2" id="KW-1185">Reference proteome</keyword>
<comment type="caution">
    <text evidence="1">The sequence shown here is derived from an EMBL/GenBank/DDBJ whole genome shotgun (WGS) entry which is preliminary data.</text>
</comment>
<organism evidence="1 2">
    <name type="scientific">Sulfitobacter porphyrae</name>
    <dbReference type="NCBI Taxonomy" id="1246864"/>
    <lineage>
        <taxon>Bacteria</taxon>
        <taxon>Pseudomonadati</taxon>
        <taxon>Pseudomonadota</taxon>
        <taxon>Alphaproteobacteria</taxon>
        <taxon>Rhodobacterales</taxon>
        <taxon>Roseobacteraceae</taxon>
        <taxon>Sulfitobacter</taxon>
    </lineage>
</organism>
<evidence type="ECO:0000313" key="2">
    <source>
        <dbReference type="Proteomes" id="UP001596353"/>
    </source>
</evidence>
<accession>A0ABW2AZP7</accession>
<dbReference type="Proteomes" id="UP001596353">
    <property type="component" value="Unassembled WGS sequence"/>
</dbReference>
<protein>
    <submittedName>
        <fullName evidence="1">Uncharacterized protein</fullName>
    </submittedName>
</protein>